<evidence type="ECO:0000313" key="2">
    <source>
        <dbReference type="Proteomes" id="UP000050511"/>
    </source>
</evidence>
<sequence length="292" mass="33766">MSEFLDSYYWTSKDDSLGSLLGSVTLWSDDGELFDQAIADDWHAFFIDVSDEDHTVLESFQAVKQFVNEYLPDVAEITSVSRNLTCRIRMICEMPEVKRNQEPVWQNWVAAVNWITNPNVVPVNESPFLKKGQSLPNPKKKGFRKNQFPVAQVLPAPRPKIPMEDNPEMLTVEQSFQAQLAFMRHYYQVTNGSELGNYLQQYSKVNDANERYKAWGRKFSANAETDTKASSLTVLLMAKEYYEVFCTDNALHAQPLRKLTSEIWKTVYLPHNQRVQTEVWQNWLTAVHQALE</sequence>
<dbReference type="EMBL" id="LKLZ01000003">
    <property type="protein sequence ID" value="KPN44469.1"/>
    <property type="molecule type" value="Genomic_DNA"/>
</dbReference>
<name>A0A837PA08_LACPN</name>
<organism evidence="1 2">
    <name type="scientific">Lactiplantibacillus plantarum WJL</name>
    <dbReference type="NCBI Taxonomy" id="1350466"/>
    <lineage>
        <taxon>Bacteria</taxon>
        <taxon>Bacillati</taxon>
        <taxon>Bacillota</taxon>
        <taxon>Bacilli</taxon>
        <taxon>Lactobacillales</taxon>
        <taxon>Lactobacillaceae</taxon>
        <taxon>Lactiplantibacillus</taxon>
    </lineage>
</organism>
<gene>
    <name evidence="1" type="ORF">WJL_1548</name>
</gene>
<reference evidence="1 2" key="1">
    <citation type="submission" date="2015-10" db="EMBL/GenBank/DDBJ databases">
        <title>Resequencing of Lactobacillus plantarum WJL strain genome.</title>
        <authorList>
            <person name="Martino M.E."/>
        </authorList>
    </citation>
    <scope>NUCLEOTIDE SEQUENCE [LARGE SCALE GENOMIC DNA]</scope>
    <source>
        <strain evidence="1 2">WJL</strain>
    </source>
</reference>
<accession>A0A837PA08</accession>
<evidence type="ECO:0000313" key="1">
    <source>
        <dbReference type="EMBL" id="KPN44469.1"/>
    </source>
</evidence>
<dbReference type="Proteomes" id="UP000050511">
    <property type="component" value="Unassembled WGS sequence"/>
</dbReference>
<dbReference type="AlphaFoldDB" id="A0A837PA08"/>
<protein>
    <submittedName>
        <fullName evidence="1">Uncharacterized protein</fullName>
    </submittedName>
</protein>
<comment type="caution">
    <text evidence="1">The sequence shown here is derived from an EMBL/GenBank/DDBJ whole genome shotgun (WGS) entry which is preliminary data.</text>
</comment>
<proteinExistence type="predicted"/>